<protein>
    <submittedName>
        <fullName evidence="1">Uncharacterized protein</fullName>
    </submittedName>
</protein>
<proteinExistence type="predicted"/>
<dbReference type="EMBL" id="AUZM01000010">
    <property type="protein sequence ID" value="ERT08482.1"/>
    <property type="molecule type" value="Genomic_DNA"/>
</dbReference>
<reference evidence="1 2" key="1">
    <citation type="journal article" date="2013" name="Front. Microbiol.">
        <title>Comparative genomic analyses of the cyanobacterium, Lyngbya aestuarii BL J, a powerful hydrogen producer.</title>
        <authorList>
            <person name="Kothari A."/>
            <person name="Vaughn M."/>
            <person name="Garcia-Pichel F."/>
        </authorList>
    </citation>
    <scope>NUCLEOTIDE SEQUENCE [LARGE SCALE GENOMIC DNA]</scope>
    <source>
        <strain evidence="1 2">BL J</strain>
    </source>
</reference>
<accession>U7QMJ9</accession>
<gene>
    <name evidence="1" type="ORF">M595_1462</name>
</gene>
<sequence>MITLRSQVVKVPENQVLRILRLPKSTSRTILLTLMNFILLDSKPC</sequence>
<evidence type="ECO:0000313" key="2">
    <source>
        <dbReference type="Proteomes" id="UP000017127"/>
    </source>
</evidence>
<keyword evidence="2" id="KW-1185">Reference proteome</keyword>
<name>U7QMJ9_9CYAN</name>
<comment type="caution">
    <text evidence="1">The sequence shown here is derived from an EMBL/GenBank/DDBJ whole genome shotgun (WGS) entry which is preliminary data.</text>
</comment>
<evidence type="ECO:0000313" key="1">
    <source>
        <dbReference type="EMBL" id="ERT08482.1"/>
    </source>
</evidence>
<dbReference type="Proteomes" id="UP000017127">
    <property type="component" value="Unassembled WGS sequence"/>
</dbReference>
<dbReference type="AlphaFoldDB" id="U7QMJ9"/>
<organism evidence="1 2">
    <name type="scientific">Lyngbya aestuarii BL J</name>
    <dbReference type="NCBI Taxonomy" id="1348334"/>
    <lineage>
        <taxon>Bacteria</taxon>
        <taxon>Bacillati</taxon>
        <taxon>Cyanobacteriota</taxon>
        <taxon>Cyanophyceae</taxon>
        <taxon>Oscillatoriophycideae</taxon>
        <taxon>Oscillatoriales</taxon>
        <taxon>Microcoleaceae</taxon>
        <taxon>Lyngbya</taxon>
    </lineage>
</organism>